<evidence type="ECO:0000256" key="1">
    <source>
        <dbReference type="ARBA" id="ARBA00004141"/>
    </source>
</evidence>
<gene>
    <name evidence="8" type="primary">ORF150386</name>
</gene>
<keyword evidence="5" id="KW-0472">Membrane</keyword>
<evidence type="ECO:0000256" key="3">
    <source>
        <dbReference type="ARBA" id="ARBA00022692"/>
    </source>
</evidence>
<dbReference type="PANTHER" id="PTHR13002">
    <property type="entry name" value="C3ORF1 PROTEIN-RELATED"/>
    <property type="match status" value="1"/>
</dbReference>
<keyword evidence="4" id="KW-1133">Transmembrane helix</keyword>
<evidence type="ECO:0000313" key="8">
    <source>
        <dbReference type="EMBL" id="CEK85815.1"/>
    </source>
</evidence>
<organism evidence="8">
    <name type="scientific">Arion vulgaris</name>
    <dbReference type="NCBI Taxonomy" id="1028688"/>
    <lineage>
        <taxon>Eukaryota</taxon>
        <taxon>Metazoa</taxon>
        <taxon>Spiralia</taxon>
        <taxon>Lophotrochozoa</taxon>
        <taxon>Mollusca</taxon>
        <taxon>Gastropoda</taxon>
        <taxon>Heterobranchia</taxon>
        <taxon>Euthyneura</taxon>
        <taxon>Panpulmonata</taxon>
        <taxon>Eupulmonata</taxon>
        <taxon>Stylommatophora</taxon>
        <taxon>Helicina</taxon>
        <taxon>Arionoidea</taxon>
        <taxon>Arionidae</taxon>
        <taxon>Arion</taxon>
    </lineage>
</organism>
<proteinExistence type="inferred from homology"/>
<dbReference type="GO" id="GO:0016020">
    <property type="term" value="C:membrane"/>
    <property type="evidence" value="ECO:0007669"/>
    <property type="project" value="UniProtKB-SubCell"/>
</dbReference>
<evidence type="ECO:0000256" key="4">
    <source>
        <dbReference type="ARBA" id="ARBA00022989"/>
    </source>
</evidence>
<dbReference type="GO" id="GO:0005739">
    <property type="term" value="C:mitochondrion"/>
    <property type="evidence" value="ECO:0007669"/>
    <property type="project" value="TreeGrafter"/>
</dbReference>
<evidence type="ECO:0000256" key="6">
    <source>
        <dbReference type="ARBA" id="ARBA00040778"/>
    </source>
</evidence>
<dbReference type="AlphaFoldDB" id="A0A0B7B132"/>
<protein>
    <recommendedName>
        <fullName evidence="6">Complex I assembly factor TIMMDC1, mitochondrial</fullName>
    </recommendedName>
    <alternativeName>
        <fullName evidence="7">Translocase of inner mitochondrial membrane domain-containing protein 1</fullName>
    </alternativeName>
</protein>
<feature type="non-terminal residue" evidence="8">
    <location>
        <position position="1"/>
    </location>
</feature>
<keyword evidence="3" id="KW-0812">Transmembrane</keyword>
<sequence length="258" mass="28546">LRTSAVHGLLLRCIPTASCISQKPVLDNVEDAEEDSLPGVRIQRKSSVEHRTNTIVTEQEIGQWMEKETGMDRVRLMYSINNKGEFIQQETKELNTVLFQCFILGTALSVVMAAATVYARNKETQPSSTRTMLQGVPKKTKPFKGIIIESLKSTLRFTAFSTLLIHFSQTLAAYRNKSSVWEYAISLSLGCGLLGLGQGLKTCAKMSLKGAVIGTVGGYVVCQLLTFNGMNQEQNHLAAVIAHLREQKLQNHKVQDSE</sequence>
<dbReference type="PANTHER" id="PTHR13002:SF1">
    <property type="entry name" value="COMPLEX I ASSEMBLY FACTOR TIMMDC1, MITOCHONDRIAL"/>
    <property type="match status" value="1"/>
</dbReference>
<dbReference type="EMBL" id="HACG01038950">
    <property type="protein sequence ID" value="CEK85815.1"/>
    <property type="molecule type" value="Transcribed_RNA"/>
</dbReference>
<name>A0A0B7B132_9EUPU</name>
<evidence type="ECO:0000256" key="7">
    <source>
        <dbReference type="ARBA" id="ARBA00041344"/>
    </source>
</evidence>
<reference evidence="8" key="1">
    <citation type="submission" date="2014-12" db="EMBL/GenBank/DDBJ databases">
        <title>Insight into the proteome of Arion vulgaris.</title>
        <authorList>
            <person name="Aradska J."/>
            <person name="Bulat T."/>
            <person name="Smidak R."/>
            <person name="Sarate P."/>
            <person name="Gangsoo J."/>
            <person name="Sialana F."/>
            <person name="Bilban M."/>
            <person name="Lubec G."/>
        </authorList>
    </citation>
    <scope>NUCLEOTIDE SEQUENCE</scope>
    <source>
        <tissue evidence="8">Skin</tissue>
    </source>
</reference>
<dbReference type="InterPro" id="IPR055299">
    <property type="entry name" value="TIMMDC1"/>
</dbReference>
<evidence type="ECO:0000256" key="2">
    <source>
        <dbReference type="ARBA" id="ARBA00008444"/>
    </source>
</evidence>
<evidence type="ECO:0000256" key="5">
    <source>
        <dbReference type="ARBA" id="ARBA00023136"/>
    </source>
</evidence>
<accession>A0A0B7B132</accession>
<comment type="similarity">
    <text evidence="2">Belongs to the Tim17/Tim22/Tim23 family.</text>
</comment>
<comment type="subcellular location">
    <subcellularLocation>
        <location evidence="1">Membrane</location>
        <topology evidence="1">Multi-pass membrane protein</topology>
    </subcellularLocation>
</comment>
<dbReference type="GO" id="GO:0032981">
    <property type="term" value="P:mitochondrial respiratory chain complex I assembly"/>
    <property type="evidence" value="ECO:0007669"/>
    <property type="project" value="InterPro"/>
</dbReference>